<evidence type="ECO:0000313" key="3">
    <source>
        <dbReference type="Proteomes" id="UP001614394"/>
    </source>
</evidence>
<gene>
    <name evidence="2" type="ORF">ACIGXA_37320</name>
</gene>
<dbReference type="PANTHER" id="PTHR34980:SF2">
    <property type="entry name" value="INNER MEMBRANE PROTEIN YHAH-RELATED"/>
    <property type="match status" value="1"/>
</dbReference>
<name>A0ABW8CK52_9ACTN</name>
<reference evidence="2 3" key="1">
    <citation type="submission" date="2024-10" db="EMBL/GenBank/DDBJ databases">
        <title>The Natural Products Discovery Center: Release of the First 8490 Sequenced Strains for Exploring Actinobacteria Biosynthetic Diversity.</title>
        <authorList>
            <person name="Kalkreuter E."/>
            <person name="Kautsar S.A."/>
            <person name="Yang D."/>
            <person name="Bader C.D."/>
            <person name="Teijaro C.N."/>
            <person name="Fluegel L."/>
            <person name="Davis C.M."/>
            <person name="Simpson J.R."/>
            <person name="Lauterbach L."/>
            <person name="Steele A.D."/>
            <person name="Gui C."/>
            <person name="Meng S."/>
            <person name="Li G."/>
            <person name="Viehrig K."/>
            <person name="Ye F."/>
            <person name="Su P."/>
            <person name="Kiefer A.F."/>
            <person name="Nichols A."/>
            <person name="Cepeda A.J."/>
            <person name="Yan W."/>
            <person name="Fan B."/>
            <person name="Jiang Y."/>
            <person name="Adhikari A."/>
            <person name="Zheng C.-J."/>
            <person name="Schuster L."/>
            <person name="Cowan T.M."/>
            <person name="Smanski M.J."/>
            <person name="Chevrette M.G."/>
            <person name="De Carvalho L.P.S."/>
            <person name="Shen B."/>
        </authorList>
    </citation>
    <scope>NUCLEOTIDE SEQUENCE [LARGE SCALE GENOMIC DNA]</scope>
    <source>
        <strain evidence="2 3">NPDC053399</strain>
    </source>
</reference>
<dbReference type="Pfam" id="PF05656">
    <property type="entry name" value="DUF805"/>
    <property type="match status" value="1"/>
</dbReference>
<protein>
    <submittedName>
        <fullName evidence="2">DUF805 domain-containing protein</fullName>
    </submittedName>
</protein>
<proteinExistence type="predicted"/>
<evidence type="ECO:0000256" key="1">
    <source>
        <dbReference type="SAM" id="Phobius"/>
    </source>
</evidence>
<dbReference type="InterPro" id="IPR008523">
    <property type="entry name" value="DUF805"/>
</dbReference>
<dbReference type="Proteomes" id="UP001614394">
    <property type="component" value="Unassembled WGS sequence"/>
</dbReference>
<comment type="caution">
    <text evidence="2">The sequence shown here is derived from an EMBL/GenBank/DDBJ whole genome shotgun (WGS) entry which is preliminary data.</text>
</comment>
<accession>A0ABW8CK52</accession>
<dbReference type="RefSeq" id="WP_399657491.1">
    <property type="nucleotide sequence ID" value="NZ_JBITYG010000016.1"/>
</dbReference>
<keyword evidence="1" id="KW-0472">Membrane</keyword>
<evidence type="ECO:0000313" key="2">
    <source>
        <dbReference type="EMBL" id="MFI9106182.1"/>
    </source>
</evidence>
<dbReference type="PANTHER" id="PTHR34980">
    <property type="entry name" value="INNER MEMBRANE PROTEIN-RELATED-RELATED"/>
    <property type="match status" value="1"/>
</dbReference>
<feature type="transmembrane region" description="Helical" evidence="1">
    <location>
        <begin position="23"/>
        <end position="43"/>
    </location>
</feature>
<feature type="transmembrane region" description="Helical" evidence="1">
    <location>
        <begin position="79"/>
        <end position="99"/>
    </location>
</feature>
<keyword evidence="1" id="KW-1133">Transmembrane helix</keyword>
<dbReference type="EMBL" id="JBITYG010000016">
    <property type="protein sequence ID" value="MFI9106182.1"/>
    <property type="molecule type" value="Genomic_DNA"/>
</dbReference>
<organism evidence="2 3">
    <name type="scientific">Streptomyces fildesensis</name>
    <dbReference type="NCBI Taxonomy" id="375757"/>
    <lineage>
        <taxon>Bacteria</taxon>
        <taxon>Bacillati</taxon>
        <taxon>Actinomycetota</taxon>
        <taxon>Actinomycetes</taxon>
        <taxon>Kitasatosporales</taxon>
        <taxon>Streptomycetaceae</taxon>
        <taxon>Streptomyces</taxon>
    </lineage>
</organism>
<keyword evidence="3" id="KW-1185">Reference proteome</keyword>
<sequence length="123" mass="13791">MHYYFDVLKKYAVFGGRARCREYWMFTLFSTVIGVALAIIDFAVGSQPWIELVYAVPTFLPTLGVTVRRLHDSGHRGWWVLIGLIPIAGFICLLVMLSADSEQQTNAYGPNPKAVPVEDAHFA</sequence>
<keyword evidence="1" id="KW-0812">Transmembrane</keyword>